<feature type="coiled-coil region" evidence="1">
    <location>
        <begin position="384"/>
        <end position="455"/>
    </location>
</feature>
<feature type="region of interest" description="Disordered" evidence="2">
    <location>
        <begin position="126"/>
        <end position="145"/>
    </location>
</feature>
<comment type="caution">
    <text evidence="3">The sequence shown here is derived from an EMBL/GenBank/DDBJ whole genome shotgun (WGS) entry which is preliminary data.</text>
</comment>
<evidence type="ECO:0000313" key="3">
    <source>
        <dbReference type="EMBL" id="CAE8607430.1"/>
    </source>
</evidence>
<dbReference type="EMBL" id="CAJNNV010021529">
    <property type="protein sequence ID" value="CAE8607430.1"/>
    <property type="molecule type" value="Genomic_DNA"/>
</dbReference>
<feature type="compositionally biased region" description="Low complexity" evidence="2">
    <location>
        <begin position="108"/>
        <end position="120"/>
    </location>
</feature>
<protein>
    <submittedName>
        <fullName evidence="3">Uncharacterized protein</fullName>
    </submittedName>
</protein>
<dbReference type="AlphaFoldDB" id="A0A813F721"/>
<feature type="compositionally biased region" description="Polar residues" evidence="2">
    <location>
        <begin position="682"/>
        <end position="698"/>
    </location>
</feature>
<evidence type="ECO:0000256" key="2">
    <source>
        <dbReference type="SAM" id="MobiDB-lite"/>
    </source>
</evidence>
<accession>A0A813F721</accession>
<feature type="coiled-coil region" evidence="1">
    <location>
        <begin position="479"/>
        <end position="572"/>
    </location>
</feature>
<feature type="region of interest" description="Disordered" evidence="2">
    <location>
        <begin position="86"/>
        <end position="120"/>
    </location>
</feature>
<evidence type="ECO:0000313" key="4">
    <source>
        <dbReference type="Proteomes" id="UP000654075"/>
    </source>
</evidence>
<organism evidence="3 4">
    <name type="scientific">Polarella glacialis</name>
    <name type="common">Dinoflagellate</name>
    <dbReference type="NCBI Taxonomy" id="89957"/>
    <lineage>
        <taxon>Eukaryota</taxon>
        <taxon>Sar</taxon>
        <taxon>Alveolata</taxon>
        <taxon>Dinophyceae</taxon>
        <taxon>Suessiales</taxon>
        <taxon>Suessiaceae</taxon>
        <taxon>Polarella</taxon>
    </lineage>
</organism>
<evidence type="ECO:0000256" key="1">
    <source>
        <dbReference type="SAM" id="Coils"/>
    </source>
</evidence>
<name>A0A813F721_POLGL</name>
<keyword evidence="4" id="KW-1185">Reference proteome</keyword>
<proteinExistence type="predicted"/>
<keyword evidence="1" id="KW-0175">Coiled coil</keyword>
<reference evidence="3" key="1">
    <citation type="submission" date="2021-02" db="EMBL/GenBank/DDBJ databases">
        <authorList>
            <person name="Dougan E. K."/>
            <person name="Rhodes N."/>
            <person name="Thang M."/>
            <person name="Chan C."/>
        </authorList>
    </citation>
    <scope>NUCLEOTIDE SEQUENCE</scope>
</reference>
<gene>
    <name evidence="3" type="ORF">PGLA1383_LOCUS25362</name>
</gene>
<sequence length="713" mass="77638">MQPHVQAGAVRGGPQPVFIRNPSSAPAGATVGQTIAGRSWQPAQQPVSVQGQWPTAAPQTGAASCAAAPGRATSNPGQAVNQARVLPSGAAPGNPQASPIGGHLQRTQPSAALPQQQGQLGQALGRGLHDFLDPDQDPNLLRSPGGSLVSSVTTLACGHGAGNDSFGDGPFSARGDRRASDRASVSLSEAFDSLSARFEDSMCQLPARLNEATGPLKFELQSLSEASASCLVRTEVLEKSLHETTTSLASAQKHGEQALRTEMRDHVLTGLATERDLRQELAEEVRTLGRDLREQFQQELERLRDSVMREMRERMDGQKVLREEVQLQQGSLMRLTSRVEESLVELRTELPRMSQEQSSQHADIERIQEAMGSGGQGGGLLARLDQSERVLREQREQRLAAEADLRQELRELQLSEATRQEQQISNLQEQLDKHCATLREALDEQQIKLQTSNEAHSQALEDGRTELLEALAGKAELLRKEHSDSLSQASDNIRAAEERLKQLAEASELKQTEALAGLGKRLDAADEEQCRKELEARETLQERLTTELQEAKELLQQKLNGLERALVELDEGLRSWTGTCLRESESGMQHWVEATVSVRITSVDKALRKEMTERASTNEQVLDMITHNSERWCQLQAKFDELLLQTQKGGFSSFVAGAHLSGLSSYGSPTSLSDKGLPAPTRSLSGSPNSLSGTTQTVLEGYGGLAGKSLEDR</sequence>
<dbReference type="Proteomes" id="UP000654075">
    <property type="component" value="Unassembled WGS sequence"/>
</dbReference>
<feature type="region of interest" description="Disordered" evidence="2">
    <location>
        <begin position="667"/>
        <end position="713"/>
    </location>
</feature>